<feature type="region of interest" description="Disordered" evidence="1">
    <location>
        <begin position="252"/>
        <end position="285"/>
    </location>
</feature>
<dbReference type="InParanoid" id="G4T6Z0"/>
<evidence type="ECO:0000313" key="2">
    <source>
        <dbReference type="EMBL" id="CCA67107.1"/>
    </source>
</evidence>
<proteinExistence type="predicted"/>
<evidence type="ECO:0000313" key="3">
    <source>
        <dbReference type="Proteomes" id="UP000007148"/>
    </source>
</evidence>
<dbReference type="HOGENOM" id="CLU_1120511_0_0_1"/>
<comment type="caution">
    <text evidence="2">The sequence shown here is derived from an EMBL/GenBank/DDBJ whole genome shotgun (WGS) entry which is preliminary data.</text>
</comment>
<evidence type="ECO:0000256" key="1">
    <source>
        <dbReference type="SAM" id="MobiDB-lite"/>
    </source>
</evidence>
<name>G4T6Z0_SERID</name>
<gene>
    <name evidence="2" type="ORF">PIIN_00941</name>
</gene>
<sequence>MATNDLLRLPERSGGTHYLLSHIWATSLIRQLSVTKDFNPGAQPTNYMNLSEENRSAIQYHINQLNRNSFDPRHAVWAVNNVYLLRGELLFVAENLTAVPRPRSRRGQYARHSLRRFRNAFLFKNPSANGTNARFAILGELSIDSLCVADPVLLLHLASAPGDLYEVKSQLVVTDGFQPTDSVYPYFSVTKFWRKAIKTELQRLNNHSEDLRDHAWALESIHSVTQGKPADVVGVIMVLRWMSTEPADAPMAGNYSPMVHSSRPSPRQEPERDTNLLTLPPYSLS</sequence>
<organism evidence="2 3">
    <name type="scientific">Serendipita indica (strain DSM 11827)</name>
    <name type="common">Root endophyte fungus</name>
    <name type="synonym">Piriformospora indica</name>
    <dbReference type="NCBI Taxonomy" id="1109443"/>
    <lineage>
        <taxon>Eukaryota</taxon>
        <taxon>Fungi</taxon>
        <taxon>Dikarya</taxon>
        <taxon>Basidiomycota</taxon>
        <taxon>Agaricomycotina</taxon>
        <taxon>Agaricomycetes</taxon>
        <taxon>Sebacinales</taxon>
        <taxon>Serendipitaceae</taxon>
        <taxon>Serendipita</taxon>
    </lineage>
</organism>
<reference evidence="2 3" key="1">
    <citation type="journal article" date="2011" name="PLoS Pathog.">
        <title>Endophytic Life Strategies Decoded by Genome and Transcriptome Analyses of the Mutualistic Root Symbiont Piriformospora indica.</title>
        <authorList>
            <person name="Zuccaro A."/>
            <person name="Lahrmann U."/>
            <person name="Guldener U."/>
            <person name="Langen G."/>
            <person name="Pfiffi S."/>
            <person name="Biedenkopf D."/>
            <person name="Wong P."/>
            <person name="Samans B."/>
            <person name="Grimm C."/>
            <person name="Basiewicz M."/>
            <person name="Murat C."/>
            <person name="Martin F."/>
            <person name="Kogel K.H."/>
        </authorList>
    </citation>
    <scope>NUCLEOTIDE SEQUENCE [LARGE SCALE GENOMIC DNA]</scope>
    <source>
        <strain evidence="2 3">DSM 11827</strain>
    </source>
</reference>
<dbReference type="AlphaFoldDB" id="G4T6Z0"/>
<dbReference type="EMBL" id="CAFZ01000009">
    <property type="protein sequence ID" value="CCA67107.1"/>
    <property type="molecule type" value="Genomic_DNA"/>
</dbReference>
<dbReference type="OrthoDB" id="3171774at2759"/>
<accession>G4T6Z0</accession>
<keyword evidence="3" id="KW-1185">Reference proteome</keyword>
<protein>
    <submittedName>
        <fullName evidence="2">Uncharacterized protein</fullName>
    </submittedName>
</protein>
<dbReference type="Proteomes" id="UP000007148">
    <property type="component" value="Unassembled WGS sequence"/>
</dbReference>